<evidence type="ECO:0000256" key="4">
    <source>
        <dbReference type="ARBA" id="ARBA00022552"/>
    </source>
</evidence>
<name>A0AA39FIT8_9HYME</name>
<evidence type="ECO:0000313" key="6">
    <source>
        <dbReference type="EMBL" id="KAK0170354.1"/>
    </source>
</evidence>
<evidence type="ECO:0000256" key="5">
    <source>
        <dbReference type="SAM" id="MobiDB-lite"/>
    </source>
</evidence>
<evidence type="ECO:0000256" key="3">
    <source>
        <dbReference type="ARBA" id="ARBA00017551"/>
    </source>
</evidence>
<dbReference type="GO" id="GO:0006364">
    <property type="term" value="P:rRNA processing"/>
    <property type="evidence" value="ECO:0007669"/>
    <property type="project" value="UniProtKB-KW"/>
</dbReference>
<evidence type="ECO:0000256" key="2">
    <source>
        <dbReference type="ARBA" id="ARBA00006524"/>
    </source>
</evidence>
<gene>
    <name evidence="6" type="ORF">PV328_010926</name>
</gene>
<reference evidence="6" key="2">
    <citation type="submission" date="2023-03" db="EMBL/GenBank/DDBJ databases">
        <authorList>
            <person name="Inwood S.N."/>
            <person name="Skelly J.G."/>
            <person name="Guhlin J."/>
            <person name="Harrop T.W.R."/>
            <person name="Goldson S.G."/>
            <person name="Dearden P.K."/>
        </authorList>
    </citation>
    <scope>NUCLEOTIDE SEQUENCE</scope>
    <source>
        <strain evidence="6">Irish</strain>
        <tissue evidence="6">Whole body</tissue>
    </source>
</reference>
<dbReference type="PANTHER" id="PTHR21250">
    <property type="entry name" value="PRE-RRNA-PROCESSING PROTEIN TSR2 HOMOLOG"/>
    <property type="match status" value="1"/>
</dbReference>
<reference evidence="6" key="1">
    <citation type="journal article" date="2023" name="bioRxiv">
        <title>Scaffold-level genome assemblies of two parasitoid biocontrol wasps reveal the parthenogenesis mechanism and an associated novel virus.</title>
        <authorList>
            <person name="Inwood S."/>
            <person name="Skelly J."/>
            <person name="Guhlin J."/>
            <person name="Harrop T."/>
            <person name="Goldson S."/>
            <person name="Dearden P."/>
        </authorList>
    </citation>
    <scope>NUCLEOTIDE SEQUENCE</scope>
    <source>
        <strain evidence="6">Irish</strain>
        <tissue evidence="6">Whole body</tissue>
    </source>
</reference>
<protein>
    <recommendedName>
        <fullName evidence="3">Pre-rRNA-processing protein TSR2 homolog</fullName>
    </recommendedName>
</protein>
<dbReference type="Pfam" id="PF10273">
    <property type="entry name" value="WGG"/>
    <property type="match status" value="1"/>
</dbReference>
<sequence>MANTKEFFLNVTQRIFSNWTALRMAVEHGMGSKDRAVDFCPYITDVIYMNDDFSSDDLAVELEEYMDREFQTELQDNSAKEIAEILMNFYHYCHDGYEETAKAEMNKLPQLQPWILSRDEIKQRTSNLRPINDDSSSDSEEENGNSMETAATNASDWVEVKTRRKK</sequence>
<keyword evidence="7" id="KW-1185">Reference proteome</keyword>
<dbReference type="Proteomes" id="UP001168990">
    <property type="component" value="Unassembled WGS sequence"/>
</dbReference>
<evidence type="ECO:0000313" key="7">
    <source>
        <dbReference type="Proteomes" id="UP001168990"/>
    </source>
</evidence>
<comment type="caution">
    <text evidence="6">The sequence shown here is derived from an EMBL/GenBank/DDBJ whole genome shotgun (WGS) entry which is preliminary data.</text>
</comment>
<comment type="function">
    <text evidence="1">May be involved in 20S pre-rRNA processing.</text>
</comment>
<comment type="similarity">
    <text evidence="2">Belongs to the TSR2 family.</text>
</comment>
<dbReference type="InterPro" id="IPR019398">
    <property type="entry name" value="Pre-rRNA_process_TSR2"/>
</dbReference>
<proteinExistence type="inferred from homology"/>
<dbReference type="AlphaFoldDB" id="A0AA39FIT8"/>
<dbReference type="EMBL" id="JAQQBS010000004">
    <property type="protein sequence ID" value="KAK0170354.1"/>
    <property type="molecule type" value="Genomic_DNA"/>
</dbReference>
<keyword evidence="4" id="KW-0698">rRNA processing</keyword>
<evidence type="ECO:0000256" key="1">
    <source>
        <dbReference type="ARBA" id="ARBA00002210"/>
    </source>
</evidence>
<accession>A0AA39FIT8</accession>
<organism evidence="6 7">
    <name type="scientific">Microctonus aethiopoides</name>
    <dbReference type="NCBI Taxonomy" id="144406"/>
    <lineage>
        <taxon>Eukaryota</taxon>
        <taxon>Metazoa</taxon>
        <taxon>Ecdysozoa</taxon>
        <taxon>Arthropoda</taxon>
        <taxon>Hexapoda</taxon>
        <taxon>Insecta</taxon>
        <taxon>Pterygota</taxon>
        <taxon>Neoptera</taxon>
        <taxon>Endopterygota</taxon>
        <taxon>Hymenoptera</taxon>
        <taxon>Apocrita</taxon>
        <taxon>Ichneumonoidea</taxon>
        <taxon>Braconidae</taxon>
        <taxon>Euphorinae</taxon>
        <taxon>Microctonus</taxon>
    </lineage>
</organism>
<feature type="region of interest" description="Disordered" evidence="5">
    <location>
        <begin position="125"/>
        <end position="166"/>
    </location>
</feature>